<dbReference type="SUPFAM" id="SSF48403">
    <property type="entry name" value="Ankyrin repeat"/>
    <property type="match status" value="1"/>
</dbReference>
<feature type="region of interest" description="Disordered" evidence="4">
    <location>
        <begin position="128"/>
        <end position="163"/>
    </location>
</feature>
<dbReference type="Pfam" id="PF00023">
    <property type="entry name" value="Ank"/>
    <property type="match status" value="1"/>
</dbReference>
<proteinExistence type="predicted"/>
<dbReference type="AlphaFoldDB" id="A0AAP0I1T7"/>
<dbReference type="PROSITE" id="PS50088">
    <property type="entry name" value="ANK_REPEAT"/>
    <property type="match status" value="1"/>
</dbReference>
<keyword evidence="6" id="KW-1185">Reference proteome</keyword>
<keyword evidence="2 3" id="KW-0040">ANK repeat</keyword>
<dbReference type="PANTHER" id="PTHR24186:SF38">
    <property type="entry name" value="ANKYRIN REPEAT FAMILY PROTEIN"/>
    <property type="match status" value="1"/>
</dbReference>
<dbReference type="Pfam" id="PF03004">
    <property type="entry name" value="Transposase_24"/>
    <property type="match status" value="1"/>
</dbReference>
<dbReference type="InterPro" id="IPR004252">
    <property type="entry name" value="Probable_transposase_24"/>
</dbReference>
<dbReference type="EMBL" id="JBBNAG010000009">
    <property type="protein sequence ID" value="KAK9105045.1"/>
    <property type="molecule type" value="Genomic_DNA"/>
</dbReference>
<dbReference type="PANTHER" id="PTHR24186">
    <property type="entry name" value="PROTEIN PHOSPHATASE 1 REGULATORY SUBUNIT"/>
    <property type="match status" value="1"/>
</dbReference>
<accession>A0AAP0I1T7</accession>
<gene>
    <name evidence="5" type="ORF">Scep_021889</name>
</gene>
<protein>
    <submittedName>
        <fullName evidence="5">Uncharacterized protein</fullName>
    </submittedName>
</protein>
<name>A0AAP0I1T7_9MAGN</name>
<dbReference type="Gene3D" id="1.25.40.20">
    <property type="entry name" value="Ankyrin repeat-containing domain"/>
    <property type="match status" value="1"/>
</dbReference>
<evidence type="ECO:0000256" key="2">
    <source>
        <dbReference type="ARBA" id="ARBA00023043"/>
    </source>
</evidence>
<evidence type="ECO:0000313" key="6">
    <source>
        <dbReference type="Proteomes" id="UP001419268"/>
    </source>
</evidence>
<evidence type="ECO:0000256" key="4">
    <source>
        <dbReference type="SAM" id="MobiDB-lite"/>
    </source>
</evidence>
<evidence type="ECO:0000256" key="3">
    <source>
        <dbReference type="PROSITE-ProRule" id="PRU00023"/>
    </source>
</evidence>
<feature type="repeat" description="ANK" evidence="3">
    <location>
        <begin position="218"/>
        <end position="240"/>
    </location>
</feature>
<evidence type="ECO:0000256" key="1">
    <source>
        <dbReference type="ARBA" id="ARBA00022737"/>
    </source>
</evidence>
<organism evidence="5 6">
    <name type="scientific">Stephania cephalantha</name>
    <dbReference type="NCBI Taxonomy" id="152367"/>
    <lineage>
        <taxon>Eukaryota</taxon>
        <taxon>Viridiplantae</taxon>
        <taxon>Streptophyta</taxon>
        <taxon>Embryophyta</taxon>
        <taxon>Tracheophyta</taxon>
        <taxon>Spermatophyta</taxon>
        <taxon>Magnoliopsida</taxon>
        <taxon>Ranunculales</taxon>
        <taxon>Menispermaceae</taxon>
        <taxon>Menispermoideae</taxon>
        <taxon>Cissampelideae</taxon>
        <taxon>Stephania</taxon>
    </lineage>
</organism>
<reference evidence="5 6" key="1">
    <citation type="submission" date="2024-01" db="EMBL/GenBank/DDBJ databases">
        <title>Genome assemblies of Stephania.</title>
        <authorList>
            <person name="Yang L."/>
        </authorList>
    </citation>
    <scope>NUCLEOTIDE SEQUENCE [LARGE SCALE GENOMIC DNA]</scope>
    <source>
        <strain evidence="5">JXDWG</strain>
        <tissue evidence="5">Leaf</tissue>
    </source>
</reference>
<keyword evidence="1" id="KW-0677">Repeat</keyword>
<comment type="caution">
    <text evidence="5">The sequence shown here is derived from an EMBL/GenBank/DDBJ whole genome shotgun (WGS) entry which is preliminary data.</text>
</comment>
<dbReference type="PROSITE" id="PS50297">
    <property type="entry name" value="ANK_REP_REGION"/>
    <property type="match status" value="1"/>
</dbReference>
<feature type="compositionally biased region" description="Low complexity" evidence="4">
    <location>
        <begin position="149"/>
        <end position="163"/>
    </location>
</feature>
<sequence length="375" mass="41984">MYQTDSSETPPTVNELYLHLHTVNHDGMTFIDTRSKRFYDRFQRRRLELTQATPDQPVDDEAVYLNVAGECPKGRVYGLGSLRRKKRRYADPGASTSQMPEMVPRAEFDIVVEQLRKVMAFMHQHLGMTMDGAGPSQAQLPPPPPPPHDQQQPPQIDPADQPQQGDNIDTSFCFIGLLFRILKIPFSPIRITAINGDIELVRELLKIDSSLCSLKDRDERTPIHLAAMKGRLDVMGELLSACPESAGEELNLGLLCNNLEKQSLFLLDALIKFEILSNGSETECIISVSVPLLIRDGSETEYNNSVSDPSLISNGTETEIMHSVSDPFLIRDGSKTECRNSVFDPFLISNGSETELMHSVSDPFLIRDGMQKLRL</sequence>
<dbReference type="InterPro" id="IPR036770">
    <property type="entry name" value="Ankyrin_rpt-contain_sf"/>
</dbReference>
<dbReference type="Proteomes" id="UP001419268">
    <property type="component" value="Unassembled WGS sequence"/>
</dbReference>
<dbReference type="InterPro" id="IPR002110">
    <property type="entry name" value="Ankyrin_rpt"/>
</dbReference>
<evidence type="ECO:0000313" key="5">
    <source>
        <dbReference type="EMBL" id="KAK9105045.1"/>
    </source>
</evidence>
<dbReference type="GO" id="GO:0005886">
    <property type="term" value="C:plasma membrane"/>
    <property type="evidence" value="ECO:0007669"/>
    <property type="project" value="TreeGrafter"/>
</dbReference>